<feature type="domain" description="DUF1731" evidence="3">
    <location>
        <begin position="253"/>
        <end position="301"/>
    </location>
</feature>
<dbReference type="SUPFAM" id="SSF51735">
    <property type="entry name" value="NAD(P)-binding Rossmann-fold domains"/>
    <property type="match status" value="1"/>
</dbReference>
<dbReference type="PANTHER" id="PTHR11092">
    <property type="entry name" value="SUGAR NUCLEOTIDE EPIMERASE RELATED"/>
    <property type="match status" value="1"/>
</dbReference>
<evidence type="ECO:0000313" key="4">
    <source>
        <dbReference type="EMBL" id="CAA6804097.1"/>
    </source>
</evidence>
<dbReference type="NCBIfam" id="TIGR01777">
    <property type="entry name" value="yfcH"/>
    <property type="match status" value="1"/>
</dbReference>
<dbReference type="PANTHER" id="PTHR11092:SF0">
    <property type="entry name" value="EPIMERASE FAMILY PROTEIN SDR39U1"/>
    <property type="match status" value="1"/>
</dbReference>
<gene>
    <name evidence="4" type="ORF">HELGO_WM11811</name>
</gene>
<organism evidence="4">
    <name type="scientific">uncultured Sulfurovum sp</name>
    <dbReference type="NCBI Taxonomy" id="269237"/>
    <lineage>
        <taxon>Bacteria</taxon>
        <taxon>Pseudomonadati</taxon>
        <taxon>Campylobacterota</taxon>
        <taxon>Epsilonproteobacteria</taxon>
        <taxon>Campylobacterales</taxon>
        <taxon>Sulfurovaceae</taxon>
        <taxon>Sulfurovum</taxon>
        <taxon>environmental samples</taxon>
    </lineage>
</organism>
<dbReference type="InterPro" id="IPR036291">
    <property type="entry name" value="NAD(P)-bd_dom_sf"/>
</dbReference>
<dbReference type="Pfam" id="PF08338">
    <property type="entry name" value="DUF1731"/>
    <property type="match status" value="1"/>
</dbReference>
<dbReference type="EMBL" id="CACVAU010000013">
    <property type="protein sequence ID" value="CAA6804097.1"/>
    <property type="molecule type" value="Genomic_DNA"/>
</dbReference>
<dbReference type="InterPro" id="IPR013549">
    <property type="entry name" value="DUF1731"/>
</dbReference>
<comment type="similarity">
    <text evidence="1">Belongs to the NAD(P)-dependent epimerase/dehydratase family. SDR39U1 subfamily.</text>
</comment>
<proteinExistence type="inferred from homology"/>
<evidence type="ECO:0000256" key="1">
    <source>
        <dbReference type="ARBA" id="ARBA00009353"/>
    </source>
</evidence>
<evidence type="ECO:0000259" key="3">
    <source>
        <dbReference type="Pfam" id="PF08338"/>
    </source>
</evidence>
<dbReference type="InterPro" id="IPR001509">
    <property type="entry name" value="Epimerase_deHydtase"/>
</dbReference>
<dbReference type="InterPro" id="IPR010099">
    <property type="entry name" value="SDR39U1"/>
</dbReference>
<name>A0A6S6SFG8_9BACT</name>
<dbReference type="AlphaFoldDB" id="A0A6S6SFG8"/>
<feature type="domain" description="NAD-dependent epimerase/dehydratase" evidence="2">
    <location>
        <begin position="4"/>
        <end position="217"/>
    </location>
</feature>
<dbReference type="Pfam" id="PF01370">
    <property type="entry name" value="Epimerase"/>
    <property type="match status" value="1"/>
</dbReference>
<dbReference type="Gene3D" id="3.40.50.720">
    <property type="entry name" value="NAD(P)-binding Rossmann-like Domain"/>
    <property type="match status" value="1"/>
</dbReference>
<sequence length="303" mass="33487">MKKVIIFGGSGFLGINLAKALLKKEYEVVIVSRNEPTEKGEWNFVHWDAQTLGDWIKAIDNAEAFVNLVGRTVDCIKTAENCDAILRSRVDATKLIGKALNEIEIKPKVWVQMSTAHRYGDSAEVVCDESSTFGYGLAPYVGAKWEEAYKESVLANIRQVIVRTSFVLGRSGGALKTMAMLTKLGLGGKAGHGQQGISWIHEEDMNNVFIDAIENEARNGAYIATAPTPVSNEVFMKSLRKALGMPIGLPAFAWMVKLGAYFIMRTDPDLVLAGRYCMPKRLLDEGFEFEYGSLEIAFEDIFA</sequence>
<protein>
    <submittedName>
        <fullName evidence="4">Cell division inhibitor</fullName>
    </submittedName>
</protein>
<reference evidence="4" key="1">
    <citation type="submission" date="2020-01" db="EMBL/GenBank/DDBJ databases">
        <authorList>
            <person name="Meier V. D."/>
            <person name="Meier V D."/>
        </authorList>
    </citation>
    <scope>NUCLEOTIDE SEQUENCE</scope>
    <source>
        <strain evidence="4">HLG_WM_MAG_05</strain>
    </source>
</reference>
<accession>A0A6S6SFG8</accession>
<evidence type="ECO:0000259" key="2">
    <source>
        <dbReference type="Pfam" id="PF01370"/>
    </source>
</evidence>